<proteinExistence type="predicted"/>
<evidence type="ECO:0000256" key="1">
    <source>
        <dbReference type="SAM" id="Phobius"/>
    </source>
</evidence>
<evidence type="ECO:0000313" key="4">
    <source>
        <dbReference type="Proteomes" id="UP000198749"/>
    </source>
</evidence>
<dbReference type="Pfam" id="PF05901">
    <property type="entry name" value="Excalibur"/>
    <property type="match status" value="1"/>
</dbReference>
<dbReference type="InterPro" id="IPR008613">
    <property type="entry name" value="Excalibur_Ca-bd_domain"/>
</dbReference>
<dbReference type="AlphaFoldDB" id="A0A1H9M8D5"/>
<organism evidence="3 4">
    <name type="scientific">Amphritea atlantica</name>
    <dbReference type="NCBI Taxonomy" id="355243"/>
    <lineage>
        <taxon>Bacteria</taxon>
        <taxon>Pseudomonadati</taxon>
        <taxon>Pseudomonadota</taxon>
        <taxon>Gammaproteobacteria</taxon>
        <taxon>Oceanospirillales</taxon>
        <taxon>Oceanospirillaceae</taxon>
        <taxon>Amphritea</taxon>
    </lineage>
</organism>
<name>A0A1H9M8D5_9GAMM</name>
<feature type="transmembrane region" description="Helical" evidence="1">
    <location>
        <begin position="5"/>
        <end position="23"/>
    </location>
</feature>
<reference evidence="4" key="1">
    <citation type="submission" date="2016-10" db="EMBL/GenBank/DDBJ databases">
        <authorList>
            <person name="Varghese N."/>
            <person name="Submissions S."/>
        </authorList>
    </citation>
    <scope>NUCLEOTIDE SEQUENCE [LARGE SCALE GENOMIC DNA]</scope>
    <source>
        <strain evidence="4">DSM 18887</strain>
    </source>
</reference>
<keyword evidence="4" id="KW-1185">Reference proteome</keyword>
<accession>A0A1H9M8D5</accession>
<keyword evidence="1" id="KW-1133">Transmembrane helix</keyword>
<dbReference type="Proteomes" id="UP000198749">
    <property type="component" value="Unassembled WGS sequence"/>
</dbReference>
<dbReference type="EMBL" id="FOGB01000024">
    <property type="protein sequence ID" value="SER20040.1"/>
    <property type="molecule type" value="Genomic_DNA"/>
</dbReference>
<protein>
    <submittedName>
        <fullName evidence="3">Excalibur calcium-binding domain-containing protein</fullName>
    </submittedName>
</protein>
<sequence>MTEIILFIGIGILIIGGIGLLIAAFRTSILWGLAVLLIAPVAVIYLVVHWQDAKGPFKLQIIGLLIIVVVANMNDGSSSHIVTSSSFSSGSISTYRNSSLSSPKTLDQQFSCDGRQHCSQMRSRAEAEFFIRNCPNTKMDGDHDGIPCENDSRF</sequence>
<evidence type="ECO:0000313" key="3">
    <source>
        <dbReference type="EMBL" id="SER20040.1"/>
    </source>
</evidence>
<keyword evidence="1" id="KW-0812">Transmembrane</keyword>
<dbReference type="STRING" id="355243.SAMN03080615_04314"/>
<dbReference type="SMART" id="SM00894">
    <property type="entry name" value="Excalibur"/>
    <property type="match status" value="1"/>
</dbReference>
<keyword evidence="1" id="KW-0472">Membrane</keyword>
<gene>
    <name evidence="3" type="ORF">SAMN03080615_04314</name>
</gene>
<evidence type="ECO:0000259" key="2">
    <source>
        <dbReference type="SMART" id="SM00894"/>
    </source>
</evidence>
<feature type="transmembrane region" description="Helical" evidence="1">
    <location>
        <begin position="29"/>
        <end position="48"/>
    </location>
</feature>
<feature type="domain" description="Excalibur calcium-binding" evidence="2">
    <location>
        <begin position="114"/>
        <end position="149"/>
    </location>
</feature>